<feature type="transmembrane region" description="Helical" evidence="1">
    <location>
        <begin position="33"/>
        <end position="57"/>
    </location>
</feature>
<evidence type="ECO:0000256" key="1">
    <source>
        <dbReference type="SAM" id="Phobius"/>
    </source>
</evidence>
<dbReference type="AlphaFoldDB" id="A0A1D9NZF4"/>
<keyword evidence="1" id="KW-0812">Transmembrane</keyword>
<dbReference type="RefSeq" id="WP_071175364.1">
    <property type="nucleotide sequence ID" value="NZ_CP017831.1"/>
</dbReference>
<evidence type="ECO:0000313" key="3">
    <source>
        <dbReference type="Proteomes" id="UP000179284"/>
    </source>
</evidence>
<feature type="transmembrane region" description="Helical" evidence="1">
    <location>
        <begin position="118"/>
        <end position="140"/>
    </location>
</feature>
<dbReference type="OrthoDB" id="2001697at2"/>
<name>A0A1D9NZF4_9FIRM</name>
<keyword evidence="1" id="KW-0472">Membrane</keyword>
<proteinExistence type="predicted"/>
<feature type="transmembrane region" description="Helical" evidence="1">
    <location>
        <begin position="7"/>
        <end position="27"/>
    </location>
</feature>
<dbReference type="EMBL" id="CP017831">
    <property type="protein sequence ID" value="AOZ95599.1"/>
    <property type="molecule type" value="Genomic_DNA"/>
</dbReference>
<reference evidence="3" key="1">
    <citation type="submission" date="2016-10" db="EMBL/GenBank/DDBJ databases">
        <title>The complete genome sequence of the rumen bacterium Butyrivibrio hungatei MB2003.</title>
        <authorList>
            <person name="Palevich N."/>
            <person name="Kelly W.J."/>
            <person name="Leahy S.C."/>
            <person name="Altermann E."/>
            <person name="Rakonjac J."/>
            <person name="Attwood G.T."/>
        </authorList>
    </citation>
    <scope>NUCLEOTIDE SEQUENCE [LARGE SCALE GENOMIC DNA]</scope>
    <source>
        <strain evidence="3">MB2003</strain>
    </source>
</reference>
<dbReference type="KEGG" id="bhu:bhn_I0565"/>
<gene>
    <name evidence="2" type="ORF">bhn_I0565</name>
</gene>
<protein>
    <submittedName>
        <fullName evidence="2">Uncharacterized protein</fullName>
    </submittedName>
</protein>
<dbReference type="Proteomes" id="UP000179284">
    <property type="component" value="Chromosome I"/>
</dbReference>
<feature type="transmembrane region" description="Helical" evidence="1">
    <location>
        <begin position="92"/>
        <end position="112"/>
    </location>
</feature>
<sequence>MKKNIRTVLLGELLLFIAVFLISTLGSNFGFSVMAWFFDLPSLLVIILTLIPGLIIIGEWKDFLKSFSVGIKEYRLLELKNIIEAVGAAQKLVVFGSLFAIIISAILVLGNISKPETIGPSLAICFLAGFYAVIIEFFLLPLKLNAERKMNEEMDMEND</sequence>
<keyword evidence="3" id="KW-1185">Reference proteome</keyword>
<accession>A0A1D9NZF4</accession>
<evidence type="ECO:0000313" key="2">
    <source>
        <dbReference type="EMBL" id="AOZ95599.1"/>
    </source>
</evidence>
<keyword evidence="1" id="KW-1133">Transmembrane helix</keyword>
<organism evidence="2 3">
    <name type="scientific">Butyrivibrio hungatei</name>
    <dbReference type="NCBI Taxonomy" id="185008"/>
    <lineage>
        <taxon>Bacteria</taxon>
        <taxon>Bacillati</taxon>
        <taxon>Bacillota</taxon>
        <taxon>Clostridia</taxon>
        <taxon>Lachnospirales</taxon>
        <taxon>Lachnospiraceae</taxon>
        <taxon>Butyrivibrio</taxon>
    </lineage>
</organism>